<name>A0A1I2GP25_9BACT</name>
<gene>
    <name evidence="2" type="ORF">SAMN02745121_07449</name>
</gene>
<dbReference type="STRING" id="54.SAMN02745121_07449"/>
<proteinExistence type="predicted"/>
<feature type="compositionally biased region" description="Basic residues" evidence="1">
    <location>
        <begin position="236"/>
        <end position="246"/>
    </location>
</feature>
<feature type="region of interest" description="Disordered" evidence="1">
    <location>
        <begin position="179"/>
        <end position="246"/>
    </location>
</feature>
<keyword evidence="3" id="KW-1185">Reference proteome</keyword>
<dbReference type="AlphaFoldDB" id="A0A1I2GP25"/>
<evidence type="ECO:0000313" key="3">
    <source>
        <dbReference type="Proteomes" id="UP000199400"/>
    </source>
</evidence>
<sequence length="246" mass="26577">MRGLCRTGRAARALPVVLARHATAARRVVVATRLDRREGLGERARLAVPDELAHGLEDRLLLERHVIPHRLPQRRDDLVPAIVFAGRLVELGEQPAHLGVVGPRALGERARPVLARERVVDDRLLGPCVALEQVVELREQLLSPCDILLSRQRVEPPEHLAVLLADHFVEGRLVGHAPVHDTSADARPMRRAAGHGGETASSSGRGPRSRVVDRSPSSPCSGLASPPALGPLSRPHGPRKSAGREA</sequence>
<reference evidence="3" key="1">
    <citation type="submission" date="2016-10" db="EMBL/GenBank/DDBJ databases">
        <authorList>
            <person name="Varghese N."/>
            <person name="Submissions S."/>
        </authorList>
    </citation>
    <scope>NUCLEOTIDE SEQUENCE [LARGE SCALE GENOMIC DNA]</scope>
    <source>
        <strain evidence="3">ATCC 25963</strain>
    </source>
</reference>
<feature type="compositionally biased region" description="Basic and acidic residues" evidence="1">
    <location>
        <begin position="179"/>
        <end position="188"/>
    </location>
</feature>
<evidence type="ECO:0000313" key="2">
    <source>
        <dbReference type="EMBL" id="SFF19684.1"/>
    </source>
</evidence>
<evidence type="ECO:0000256" key="1">
    <source>
        <dbReference type="SAM" id="MobiDB-lite"/>
    </source>
</evidence>
<dbReference type="EMBL" id="FOMX01000034">
    <property type="protein sequence ID" value="SFF19684.1"/>
    <property type="molecule type" value="Genomic_DNA"/>
</dbReference>
<organism evidence="2 3">
    <name type="scientific">Nannocystis exedens</name>
    <dbReference type="NCBI Taxonomy" id="54"/>
    <lineage>
        <taxon>Bacteria</taxon>
        <taxon>Pseudomonadati</taxon>
        <taxon>Myxococcota</taxon>
        <taxon>Polyangia</taxon>
        <taxon>Nannocystales</taxon>
        <taxon>Nannocystaceae</taxon>
        <taxon>Nannocystis</taxon>
    </lineage>
</organism>
<dbReference type="Proteomes" id="UP000199400">
    <property type="component" value="Unassembled WGS sequence"/>
</dbReference>
<accession>A0A1I2GP25</accession>
<protein>
    <submittedName>
        <fullName evidence="2">Uncharacterized protein</fullName>
    </submittedName>
</protein>